<reference evidence="1" key="1">
    <citation type="submission" date="2018-02" db="EMBL/GenBank/DDBJ databases">
        <title>Rhizophora mucronata_Transcriptome.</title>
        <authorList>
            <person name="Meera S.P."/>
            <person name="Sreeshan A."/>
            <person name="Augustine A."/>
        </authorList>
    </citation>
    <scope>NUCLEOTIDE SEQUENCE</scope>
    <source>
        <tissue evidence="1">Leaf</tissue>
    </source>
</reference>
<proteinExistence type="predicted"/>
<dbReference type="AlphaFoldDB" id="A0A2P2ISW2"/>
<accession>A0A2P2ISW2</accession>
<name>A0A2P2ISW2_RHIMU</name>
<sequence>MRPMLFYCKNAYSINSIRKG</sequence>
<evidence type="ECO:0000313" key="1">
    <source>
        <dbReference type="EMBL" id="MBW84287.1"/>
    </source>
</evidence>
<dbReference type="EMBL" id="GGEC01003804">
    <property type="protein sequence ID" value="MBW84287.1"/>
    <property type="molecule type" value="Transcribed_RNA"/>
</dbReference>
<organism evidence="1">
    <name type="scientific">Rhizophora mucronata</name>
    <name type="common">Asiatic mangrove</name>
    <dbReference type="NCBI Taxonomy" id="61149"/>
    <lineage>
        <taxon>Eukaryota</taxon>
        <taxon>Viridiplantae</taxon>
        <taxon>Streptophyta</taxon>
        <taxon>Embryophyta</taxon>
        <taxon>Tracheophyta</taxon>
        <taxon>Spermatophyta</taxon>
        <taxon>Magnoliopsida</taxon>
        <taxon>eudicotyledons</taxon>
        <taxon>Gunneridae</taxon>
        <taxon>Pentapetalae</taxon>
        <taxon>rosids</taxon>
        <taxon>fabids</taxon>
        <taxon>Malpighiales</taxon>
        <taxon>Rhizophoraceae</taxon>
        <taxon>Rhizophora</taxon>
    </lineage>
</organism>
<protein>
    <submittedName>
        <fullName evidence="1">Uncharacterized protein</fullName>
    </submittedName>
</protein>